<dbReference type="GO" id="GO:0003908">
    <property type="term" value="F:methylated-DNA-[protein]-cysteine S-methyltransferase activity"/>
    <property type="evidence" value="ECO:0007669"/>
    <property type="project" value="UniProtKB-UniRule"/>
</dbReference>
<evidence type="ECO:0000259" key="11">
    <source>
        <dbReference type="Pfam" id="PF02870"/>
    </source>
</evidence>
<evidence type="ECO:0000256" key="5">
    <source>
        <dbReference type="ARBA" id="ARBA00022679"/>
    </source>
</evidence>
<name>A0A5S5BWF4_9BACL</name>
<dbReference type="Pfam" id="PF02870">
    <property type="entry name" value="Methyltransf_1N"/>
    <property type="match status" value="1"/>
</dbReference>
<dbReference type="SUPFAM" id="SSF46767">
    <property type="entry name" value="Methylated DNA-protein cysteine methyltransferase, C-terminal domain"/>
    <property type="match status" value="1"/>
</dbReference>
<dbReference type="PANTHER" id="PTHR10815:SF5">
    <property type="entry name" value="METHYLATED-DNA--PROTEIN-CYSTEINE METHYLTRANSFERASE"/>
    <property type="match status" value="1"/>
</dbReference>
<dbReference type="GO" id="GO:0032259">
    <property type="term" value="P:methylation"/>
    <property type="evidence" value="ECO:0007669"/>
    <property type="project" value="UniProtKB-KW"/>
</dbReference>
<dbReference type="FunFam" id="1.10.10.10:FF:000214">
    <property type="entry name" value="Methylated-DNA--protein-cysteine methyltransferase"/>
    <property type="match status" value="1"/>
</dbReference>
<dbReference type="Pfam" id="PF01035">
    <property type="entry name" value="DNA_binding_1"/>
    <property type="match status" value="1"/>
</dbReference>
<evidence type="ECO:0000256" key="6">
    <source>
        <dbReference type="ARBA" id="ARBA00022763"/>
    </source>
</evidence>
<keyword evidence="3 9" id="KW-0963">Cytoplasm</keyword>
<dbReference type="Gene3D" id="1.10.10.10">
    <property type="entry name" value="Winged helix-like DNA-binding domain superfamily/Winged helix DNA-binding domain"/>
    <property type="match status" value="1"/>
</dbReference>
<keyword evidence="4 9" id="KW-0489">Methyltransferase</keyword>
<dbReference type="Gene3D" id="3.30.160.70">
    <property type="entry name" value="Methylated DNA-protein cysteine methyltransferase domain"/>
    <property type="match status" value="1"/>
</dbReference>
<keyword evidence="7 9" id="KW-0234">DNA repair</keyword>
<dbReference type="CDD" id="cd06445">
    <property type="entry name" value="ATase"/>
    <property type="match status" value="1"/>
</dbReference>
<dbReference type="InterPro" id="IPR036388">
    <property type="entry name" value="WH-like_DNA-bd_sf"/>
</dbReference>
<dbReference type="AlphaFoldDB" id="A0A5S5BWF4"/>
<sequence>MNEQTIYYDEVGSPIGPLLLAATDKGLCRIDFGGYADHAEELTAWTERYCPGAGWMHAPQHPVVSAAAEQLAEYFAGGRESFELPLDLWGTPFQTKVWQALTEVPFGAVCSYKHIAEAIGQPKAVRAVGGANNRNPVPVIVPCHRVIGASGEMVGYGGGLSIKRHLLDLEKGRPEPTAGGV</sequence>
<feature type="domain" description="Methylguanine DNA methyltransferase ribonuclease-like" evidence="11">
    <location>
        <begin position="6"/>
        <end position="88"/>
    </location>
</feature>
<dbReference type="HAMAP" id="MF_00772">
    <property type="entry name" value="OGT"/>
    <property type="match status" value="1"/>
</dbReference>
<keyword evidence="13" id="KW-1185">Reference proteome</keyword>
<feature type="domain" description="Methylated-DNA-[protein]-cysteine S-methyltransferase DNA binding" evidence="10">
    <location>
        <begin position="92"/>
        <end position="171"/>
    </location>
</feature>
<dbReference type="PROSITE" id="PS00374">
    <property type="entry name" value="MGMT"/>
    <property type="match status" value="1"/>
</dbReference>
<protein>
    <recommendedName>
        <fullName evidence="9">Methylated-DNA--protein-cysteine methyltransferase</fullName>
        <ecNumber evidence="9">2.1.1.63</ecNumber>
    </recommendedName>
    <alternativeName>
        <fullName evidence="9">6-O-methylguanine-DNA methyltransferase</fullName>
        <shortName evidence="9">MGMT</shortName>
    </alternativeName>
    <alternativeName>
        <fullName evidence="9">O-6-methylguanine-DNA-alkyltransferase</fullName>
    </alternativeName>
</protein>
<comment type="similarity">
    <text evidence="2 9">Belongs to the MGMT family.</text>
</comment>
<comment type="function">
    <text evidence="9">Involved in the cellular defense against the biological effects of O6-methylguanine (O6-MeG) and O4-methylthymine (O4-MeT) in DNA. Repairs the methylated nucleobase in DNA by stoichiometrically transferring the methyl group to a cysteine residue in the enzyme. This is a suicide reaction: the enzyme is irreversibly inactivated.</text>
</comment>
<dbReference type="GO" id="GO:0005737">
    <property type="term" value="C:cytoplasm"/>
    <property type="evidence" value="ECO:0007669"/>
    <property type="project" value="UniProtKB-SubCell"/>
</dbReference>
<comment type="caution">
    <text evidence="12">The sequence shown here is derived from an EMBL/GenBank/DDBJ whole genome shotgun (WGS) entry which is preliminary data.</text>
</comment>
<evidence type="ECO:0000256" key="9">
    <source>
        <dbReference type="HAMAP-Rule" id="MF_00772"/>
    </source>
</evidence>
<keyword evidence="6 9" id="KW-0227">DNA damage</keyword>
<evidence type="ECO:0000313" key="12">
    <source>
        <dbReference type="EMBL" id="TYP70628.1"/>
    </source>
</evidence>
<dbReference type="SUPFAM" id="SSF53155">
    <property type="entry name" value="Methylated DNA-protein cysteine methyltransferase domain"/>
    <property type="match status" value="1"/>
</dbReference>
<dbReference type="InterPro" id="IPR023546">
    <property type="entry name" value="MGMT"/>
</dbReference>
<evidence type="ECO:0000313" key="13">
    <source>
        <dbReference type="Proteomes" id="UP000323257"/>
    </source>
</evidence>
<dbReference type="EC" id="2.1.1.63" evidence="9"/>
<evidence type="ECO:0000256" key="3">
    <source>
        <dbReference type="ARBA" id="ARBA00022490"/>
    </source>
</evidence>
<comment type="catalytic activity">
    <reaction evidence="8 9">
        <text>a 6-O-methyl-2'-deoxyguanosine in DNA + L-cysteinyl-[protein] = S-methyl-L-cysteinyl-[protein] + a 2'-deoxyguanosine in DNA</text>
        <dbReference type="Rhea" id="RHEA:24000"/>
        <dbReference type="Rhea" id="RHEA-COMP:10131"/>
        <dbReference type="Rhea" id="RHEA-COMP:10132"/>
        <dbReference type="Rhea" id="RHEA-COMP:11367"/>
        <dbReference type="Rhea" id="RHEA-COMP:11368"/>
        <dbReference type="ChEBI" id="CHEBI:29950"/>
        <dbReference type="ChEBI" id="CHEBI:82612"/>
        <dbReference type="ChEBI" id="CHEBI:85445"/>
        <dbReference type="ChEBI" id="CHEBI:85448"/>
        <dbReference type="EC" id="2.1.1.63"/>
    </reaction>
</comment>
<evidence type="ECO:0000259" key="10">
    <source>
        <dbReference type="Pfam" id="PF01035"/>
    </source>
</evidence>
<evidence type="ECO:0000256" key="8">
    <source>
        <dbReference type="ARBA" id="ARBA00049348"/>
    </source>
</evidence>
<dbReference type="EMBL" id="VNHS01000011">
    <property type="protein sequence ID" value="TYP70628.1"/>
    <property type="molecule type" value="Genomic_DNA"/>
</dbReference>
<dbReference type="InterPro" id="IPR014048">
    <property type="entry name" value="MethylDNA_cys_MeTrfase_DNA-bd"/>
</dbReference>
<dbReference type="RefSeq" id="WP_148932189.1">
    <property type="nucleotide sequence ID" value="NZ_VNHS01000011.1"/>
</dbReference>
<organism evidence="12 13">
    <name type="scientific">Paenibacillus methanolicus</name>
    <dbReference type="NCBI Taxonomy" id="582686"/>
    <lineage>
        <taxon>Bacteria</taxon>
        <taxon>Bacillati</taxon>
        <taxon>Bacillota</taxon>
        <taxon>Bacilli</taxon>
        <taxon>Bacillales</taxon>
        <taxon>Paenibacillaceae</taxon>
        <taxon>Paenibacillus</taxon>
    </lineage>
</organism>
<evidence type="ECO:0000256" key="1">
    <source>
        <dbReference type="ARBA" id="ARBA00001286"/>
    </source>
</evidence>
<dbReference type="NCBIfam" id="TIGR00589">
    <property type="entry name" value="ogt"/>
    <property type="match status" value="1"/>
</dbReference>
<comment type="subcellular location">
    <subcellularLocation>
        <location evidence="9">Cytoplasm</location>
    </subcellularLocation>
</comment>
<dbReference type="InterPro" id="IPR008332">
    <property type="entry name" value="MethylG_MeTrfase_N"/>
</dbReference>
<dbReference type="InterPro" id="IPR036631">
    <property type="entry name" value="MGMT_N_sf"/>
</dbReference>
<evidence type="ECO:0000256" key="4">
    <source>
        <dbReference type="ARBA" id="ARBA00022603"/>
    </source>
</evidence>
<dbReference type="PANTHER" id="PTHR10815">
    <property type="entry name" value="METHYLATED-DNA--PROTEIN-CYSTEINE METHYLTRANSFERASE"/>
    <property type="match status" value="1"/>
</dbReference>
<dbReference type="GO" id="GO:0006307">
    <property type="term" value="P:DNA alkylation repair"/>
    <property type="evidence" value="ECO:0007669"/>
    <property type="project" value="UniProtKB-UniRule"/>
</dbReference>
<dbReference type="OrthoDB" id="9802228at2"/>
<dbReference type="InterPro" id="IPR036217">
    <property type="entry name" value="MethylDNA_cys_MeTrfase_DNAb"/>
</dbReference>
<dbReference type="InterPro" id="IPR001497">
    <property type="entry name" value="MethylDNA_cys_MeTrfase_AS"/>
</dbReference>
<feature type="active site" description="Nucleophile; methyl group acceptor" evidence="9">
    <location>
        <position position="143"/>
    </location>
</feature>
<accession>A0A5S5BWF4</accession>
<comment type="catalytic activity">
    <reaction evidence="1 9">
        <text>a 4-O-methyl-thymidine in DNA + L-cysteinyl-[protein] = a thymidine in DNA + S-methyl-L-cysteinyl-[protein]</text>
        <dbReference type="Rhea" id="RHEA:53428"/>
        <dbReference type="Rhea" id="RHEA-COMP:10131"/>
        <dbReference type="Rhea" id="RHEA-COMP:10132"/>
        <dbReference type="Rhea" id="RHEA-COMP:13555"/>
        <dbReference type="Rhea" id="RHEA-COMP:13556"/>
        <dbReference type="ChEBI" id="CHEBI:29950"/>
        <dbReference type="ChEBI" id="CHEBI:82612"/>
        <dbReference type="ChEBI" id="CHEBI:137386"/>
        <dbReference type="ChEBI" id="CHEBI:137387"/>
        <dbReference type="EC" id="2.1.1.63"/>
    </reaction>
</comment>
<evidence type="ECO:0000256" key="2">
    <source>
        <dbReference type="ARBA" id="ARBA00008711"/>
    </source>
</evidence>
<proteinExistence type="inferred from homology"/>
<gene>
    <name evidence="12" type="ORF">BCM02_111134</name>
</gene>
<keyword evidence="5 9" id="KW-0808">Transferase</keyword>
<reference evidence="12 13" key="1">
    <citation type="submission" date="2019-07" db="EMBL/GenBank/DDBJ databases">
        <title>Genomic Encyclopedia of Type Strains, Phase III (KMG-III): the genomes of soil and plant-associated and newly described type strains.</title>
        <authorList>
            <person name="Whitman W."/>
        </authorList>
    </citation>
    <scope>NUCLEOTIDE SEQUENCE [LARGE SCALE GENOMIC DNA]</scope>
    <source>
        <strain evidence="12 13">BL24</strain>
    </source>
</reference>
<comment type="miscellaneous">
    <text evidence="9">This enzyme catalyzes only one turnover and therefore is not strictly catalytic. According to one definition, an enzyme is a biocatalyst that acts repeatedly and over many reaction cycles.</text>
</comment>
<dbReference type="Proteomes" id="UP000323257">
    <property type="component" value="Unassembled WGS sequence"/>
</dbReference>
<evidence type="ECO:0000256" key="7">
    <source>
        <dbReference type="ARBA" id="ARBA00023204"/>
    </source>
</evidence>